<sequence length="81" mass="8145">MHGRDPEGQEHDCAPVPVAEPEPGGVRSAGGLARAGAPGGRRPAGRSRAAADRPGRRWGPSPHRRPSSACVAGVTGTNCSG</sequence>
<evidence type="ECO:0000313" key="3">
    <source>
        <dbReference type="Proteomes" id="UP000325466"/>
    </source>
</evidence>
<keyword evidence="3" id="KW-1185">Reference proteome</keyword>
<name>A0ABQ0YRW6_9NOCA</name>
<feature type="region of interest" description="Disordered" evidence="1">
    <location>
        <begin position="1"/>
        <end position="81"/>
    </location>
</feature>
<evidence type="ECO:0000256" key="1">
    <source>
        <dbReference type="SAM" id="MobiDB-lite"/>
    </source>
</evidence>
<accession>A0ABQ0YRW6</accession>
<dbReference type="Proteomes" id="UP000325466">
    <property type="component" value="Unassembled WGS sequence"/>
</dbReference>
<dbReference type="EMBL" id="BLAH01000113">
    <property type="protein sequence ID" value="GES39355.1"/>
    <property type="molecule type" value="Genomic_DNA"/>
</dbReference>
<protein>
    <submittedName>
        <fullName evidence="2">Uncharacterized protein</fullName>
    </submittedName>
</protein>
<gene>
    <name evidence="2" type="ORF">RAJCM14343_4623</name>
</gene>
<reference evidence="2 3" key="1">
    <citation type="journal article" date="2018" name="Biodegradation">
        <title>1,4-Dioxane degradation characteristics of Rhodococcus aetherivorans JCM 14343.</title>
        <authorList>
            <person name="Inoue D."/>
            <person name="Tsunoda T."/>
            <person name="Yamamoto N."/>
            <person name="Ike M."/>
            <person name="Sei K."/>
        </authorList>
    </citation>
    <scope>NUCLEOTIDE SEQUENCE [LARGE SCALE GENOMIC DNA]</scope>
    <source>
        <strain evidence="2 3">JCM 14343</strain>
    </source>
</reference>
<comment type="caution">
    <text evidence="2">The sequence shown here is derived from an EMBL/GenBank/DDBJ whole genome shotgun (WGS) entry which is preliminary data.</text>
</comment>
<organism evidence="2 3">
    <name type="scientific">Rhodococcus aetherivorans</name>
    <dbReference type="NCBI Taxonomy" id="191292"/>
    <lineage>
        <taxon>Bacteria</taxon>
        <taxon>Bacillati</taxon>
        <taxon>Actinomycetota</taxon>
        <taxon>Actinomycetes</taxon>
        <taxon>Mycobacteriales</taxon>
        <taxon>Nocardiaceae</taxon>
        <taxon>Rhodococcus</taxon>
    </lineage>
</organism>
<feature type="compositionally biased region" description="Low complexity" evidence="1">
    <location>
        <begin position="14"/>
        <end position="36"/>
    </location>
</feature>
<evidence type="ECO:0000313" key="2">
    <source>
        <dbReference type="EMBL" id="GES39355.1"/>
    </source>
</evidence>
<proteinExistence type="predicted"/>
<feature type="compositionally biased region" description="Basic and acidic residues" evidence="1">
    <location>
        <begin position="1"/>
        <end position="13"/>
    </location>
</feature>